<dbReference type="AlphaFoldDB" id="A0A9W6R5L0"/>
<keyword evidence="3" id="KW-1185">Reference proteome</keyword>
<dbReference type="InterPro" id="IPR023631">
    <property type="entry name" value="Amidase_dom"/>
</dbReference>
<dbReference type="InterPro" id="IPR036928">
    <property type="entry name" value="AS_sf"/>
</dbReference>
<organism evidence="2 3">
    <name type="scientific">Amycolatopsis taiwanensis</name>
    <dbReference type="NCBI Taxonomy" id="342230"/>
    <lineage>
        <taxon>Bacteria</taxon>
        <taxon>Bacillati</taxon>
        <taxon>Actinomycetota</taxon>
        <taxon>Actinomycetes</taxon>
        <taxon>Pseudonocardiales</taxon>
        <taxon>Pseudonocardiaceae</taxon>
        <taxon>Amycolatopsis</taxon>
    </lineage>
</organism>
<protein>
    <submittedName>
        <fullName evidence="2">Amidase</fullName>
    </submittedName>
</protein>
<proteinExistence type="predicted"/>
<evidence type="ECO:0000259" key="1">
    <source>
        <dbReference type="Pfam" id="PF01425"/>
    </source>
</evidence>
<dbReference type="Pfam" id="PF01425">
    <property type="entry name" value="Amidase"/>
    <property type="match status" value="1"/>
</dbReference>
<dbReference type="Proteomes" id="UP001165136">
    <property type="component" value="Unassembled WGS sequence"/>
</dbReference>
<dbReference type="PANTHER" id="PTHR11895">
    <property type="entry name" value="TRANSAMIDASE"/>
    <property type="match status" value="1"/>
</dbReference>
<name>A0A9W6R5L0_9PSEU</name>
<comment type="caution">
    <text evidence="2">The sequence shown here is derived from an EMBL/GenBank/DDBJ whole genome shotgun (WGS) entry which is preliminary data.</text>
</comment>
<gene>
    <name evidence="2" type="ORF">Atai01_46610</name>
</gene>
<dbReference type="SUPFAM" id="SSF75304">
    <property type="entry name" value="Amidase signature (AS) enzymes"/>
    <property type="match status" value="1"/>
</dbReference>
<dbReference type="EMBL" id="BSTI01000010">
    <property type="protein sequence ID" value="GLY68042.1"/>
    <property type="molecule type" value="Genomic_DNA"/>
</dbReference>
<feature type="domain" description="Amidase" evidence="1">
    <location>
        <begin position="49"/>
        <end position="475"/>
    </location>
</feature>
<dbReference type="PANTHER" id="PTHR11895:SF76">
    <property type="entry name" value="INDOLEACETAMIDE HYDROLASE"/>
    <property type="match status" value="1"/>
</dbReference>
<evidence type="ECO:0000313" key="3">
    <source>
        <dbReference type="Proteomes" id="UP001165136"/>
    </source>
</evidence>
<accession>A0A9W6R5L0</accession>
<sequence length="499" mass="54581">MTLSADKEVIVTAHNTNPAAPAATSAELTGMDALELSAAIKNRVVSCREVMRAFLSQISLLNQHVNAIVALRDEGELLAEADEYDRLLHRGEYRGVMHGFPHAVKDLADAAGFATTKGSPLLVNNFPSQDSLFVQRIRDAGAIIIGKTNTPEFGLGSQTYNQVFGTTRNAYDSAWCAGGSSGGAAVALALRMLPVADGTDFMGSLRNPAAFNNVIGFRPSFGRVPEPGYVAAPSVAGPMSRTVTDAAMLLSVMSGPDSSAPLAIEQDASVFAGNLAEDHRGTRIAWVGDFDGHLATEPGLLELCRKSFDVFEDLGCIVEDALPSMPVHKAWETFLIWRHWLVSGALYPFYADPVTRKQLKPEVIWEVEGGLRLSGHDVYRASEQRNQWYASVQALLKTYDFILAPSAQVFPFDADLPWPRTINGRPMDTYHRWMETVAPWSLANLPVLNLPVGFDERGRPMGVQLIGRNHADLDVLRLGHAYDQATQWARRRAPRLISR</sequence>
<dbReference type="InterPro" id="IPR000120">
    <property type="entry name" value="Amidase"/>
</dbReference>
<evidence type="ECO:0000313" key="2">
    <source>
        <dbReference type="EMBL" id="GLY68042.1"/>
    </source>
</evidence>
<dbReference type="Gene3D" id="3.90.1300.10">
    <property type="entry name" value="Amidase signature (AS) domain"/>
    <property type="match status" value="1"/>
</dbReference>
<dbReference type="NCBIfam" id="NF005686">
    <property type="entry name" value="PRK07486.1"/>
    <property type="match status" value="1"/>
</dbReference>
<dbReference type="GO" id="GO:0003824">
    <property type="term" value="F:catalytic activity"/>
    <property type="evidence" value="ECO:0007669"/>
    <property type="project" value="InterPro"/>
</dbReference>
<reference evidence="2" key="1">
    <citation type="submission" date="2023-03" db="EMBL/GenBank/DDBJ databases">
        <title>Amycolatopsis taiwanensis NBRC 103393.</title>
        <authorList>
            <person name="Ichikawa N."/>
            <person name="Sato H."/>
            <person name="Tonouchi N."/>
        </authorList>
    </citation>
    <scope>NUCLEOTIDE SEQUENCE</scope>
    <source>
        <strain evidence="2">NBRC 103393</strain>
    </source>
</reference>